<keyword evidence="1" id="KW-0812">Transmembrane</keyword>
<proteinExistence type="predicted"/>
<dbReference type="InterPro" id="IPR011499">
    <property type="entry name" value="Lipid_A_biosynth_N"/>
</dbReference>
<feature type="transmembrane region" description="Helical" evidence="1">
    <location>
        <begin position="129"/>
        <end position="148"/>
    </location>
</feature>
<dbReference type="GO" id="GO:0009245">
    <property type="term" value="P:lipid A biosynthetic process"/>
    <property type="evidence" value="ECO:0007669"/>
    <property type="project" value="InterPro"/>
</dbReference>
<dbReference type="Gene3D" id="1.20.1280.290">
    <property type="match status" value="1"/>
</dbReference>
<feature type="transmembrane region" description="Helical" evidence="1">
    <location>
        <begin position="61"/>
        <end position="79"/>
    </location>
</feature>
<reference evidence="3 4" key="1">
    <citation type="submission" date="2018-06" db="EMBL/GenBank/DDBJ databases">
        <title>Chryseolinea flavus sp. nov., a member of the phylum Bacteroidetes isolated from soil.</title>
        <authorList>
            <person name="Li Y."/>
            <person name="Wang J."/>
        </authorList>
    </citation>
    <scope>NUCLEOTIDE SEQUENCE [LARGE SCALE GENOMIC DNA]</scope>
    <source>
        <strain evidence="3 4">SDU1-6</strain>
    </source>
</reference>
<dbReference type="GO" id="GO:0016746">
    <property type="term" value="F:acyltransferase activity"/>
    <property type="evidence" value="ECO:0007669"/>
    <property type="project" value="UniProtKB-KW"/>
</dbReference>
<keyword evidence="3" id="KW-0808">Transferase</keyword>
<keyword evidence="4" id="KW-1185">Reference proteome</keyword>
<keyword evidence="3" id="KW-0012">Acyltransferase</keyword>
<protein>
    <submittedName>
        <fullName evidence="3">Lauroyl acyltransferase</fullName>
    </submittedName>
</protein>
<evidence type="ECO:0000313" key="3">
    <source>
        <dbReference type="EMBL" id="RAW03105.1"/>
    </source>
</evidence>
<keyword evidence="1" id="KW-0472">Membrane</keyword>
<organism evidence="3 4">
    <name type="scientific">Pseudochryseolinea flava</name>
    <dbReference type="NCBI Taxonomy" id="2059302"/>
    <lineage>
        <taxon>Bacteria</taxon>
        <taxon>Pseudomonadati</taxon>
        <taxon>Bacteroidota</taxon>
        <taxon>Cytophagia</taxon>
        <taxon>Cytophagales</taxon>
        <taxon>Fulvivirgaceae</taxon>
        <taxon>Pseudochryseolinea</taxon>
    </lineage>
</organism>
<dbReference type="SMART" id="SM01259">
    <property type="entry name" value="LAB_N"/>
    <property type="match status" value="2"/>
</dbReference>
<keyword evidence="1" id="KW-1133">Transmembrane helix</keyword>
<dbReference type="RefSeq" id="WP_112745320.1">
    <property type="nucleotide sequence ID" value="NZ_QMFY01000001.1"/>
</dbReference>
<dbReference type="Proteomes" id="UP000251889">
    <property type="component" value="Unassembled WGS sequence"/>
</dbReference>
<gene>
    <name evidence="3" type="ORF">DQQ10_03135</name>
</gene>
<feature type="transmembrane region" description="Helical" evidence="1">
    <location>
        <begin position="91"/>
        <end position="109"/>
    </location>
</feature>
<feature type="transmembrane region" description="Helical" evidence="1">
    <location>
        <begin position="160"/>
        <end position="179"/>
    </location>
</feature>
<feature type="domain" description="Lipid A biosynthesis N-terminal" evidence="2">
    <location>
        <begin position="131"/>
        <end position="207"/>
    </location>
</feature>
<dbReference type="GO" id="GO:0008915">
    <property type="term" value="F:lipid-A-disaccharide synthase activity"/>
    <property type="evidence" value="ECO:0007669"/>
    <property type="project" value="InterPro"/>
</dbReference>
<dbReference type="AlphaFoldDB" id="A0A364Y9G9"/>
<sequence length="217" mass="25118">MKEIHWYYALGYLAQSMFGARQLVQLFQSEKQRKVVSPTLFWQLSLVGSLLTLIYGILLNSLVVVLGQILSYFIYVRNLQLKLYWQTLPRPVRVFLLLLPFMIVAWSIWQNKDTTHSLLTTTDFTDAIILIGTAGQLMLNLRFIYQWYYSEKQKVSTLPLGFWIISATASLLNIPFALYVTETKVVDLVLLTSSSLGLMVYLRNIYLHFKSRSNSKS</sequence>
<name>A0A364Y9G9_9BACT</name>
<feature type="domain" description="Lipid A biosynthesis N-terminal" evidence="2">
    <location>
        <begin position="10"/>
        <end position="81"/>
    </location>
</feature>
<evidence type="ECO:0000256" key="1">
    <source>
        <dbReference type="SAM" id="Phobius"/>
    </source>
</evidence>
<evidence type="ECO:0000313" key="4">
    <source>
        <dbReference type="Proteomes" id="UP000251889"/>
    </source>
</evidence>
<dbReference type="EMBL" id="QMFY01000001">
    <property type="protein sequence ID" value="RAW03105.1"/>
    <property type="molecule type" value="Genomic_DNA"/>
</dbReference>
<dbReference type="OrthoDB" id="9793186at2"/>
<feature type="transmembrane region" description="Helical" evidence="1">
    <location>
        <begin position="185"/>
        <end position="206"/>
    </location>
</feature>
<evidence type="ECO:0000259" key="2">
    <source>
        <dbReference type="SMART" id="SM01259"/>
    </source>
</evidence>
<dbReference type="GO" id="GO:0016020">
    <property type="term" value="C:membrane"/>
    <property type="evidence" value="ECO:0007669"/>
    <property type="project" value="GOC"/>
</dbReference>
<comment type="caution">
    <text evidence="3">The sequence shown here is derived from an EMBL/GenBank/DDBJ whole genome shotgun (WGS) entry which is preliminary data.</text>
</comment>
<dbReference type="Pfam" id="PF07578">
    <property type="entry name" value="LAB_N"/>
    <property type="match status" value="2"/>
</dbReference>
<accession>A0A364Y9G9</accession>